<dbReference type="Gene3D" id="3.40.430.10">
    <property type="entry name" value="Dihydrofolate Reductase, subunit A"/>
    <property type="match status" value="1"/>
</dbReference>
<dbReference type="GO" id="GO:0008703">
    <property type="term" value="F:5-amino-6-(5-phosphoribosylamino)uracil reductase activity"/>
    <property type="evidence" value="ECO:0007669"/>
    <property type="project" value="InterPro"/>
</dbReference>
<dbReference type="PANTHER" id="PTHR38011:SF11">
    <property type="entry name" value="2,5-DIAMINO-6-RIBOSYLAMINO-4(3H)-PYRIMIDINONE 5'-PHOSPHATE REDUCTASE"/>
    <property type="match status" value="1"/>
</dbReference>
<evidence type="ECO:0000313" key="2">
    <source>
        <dbReference type="EMBL" id="CCQ44247.1"/>
    </source>
</evidence>
<dbReference type="PANTHER" id="PTHR38011">
    <property type="entry name" value="DIHYDROFOLATE REDUCTASE FAMILY PROTEIN (AFU_ORTHOLOGUE AFUA_8G06820)"/>
    <property type="match status" value="1"/>
</dbReference>
<reference evidence="3" key="1">
    <citation type="journal article" date="2014" name="Genome Announc.">
        <title>Genome Sequence of Arthrobacter siccitolerans 4J27, a Xeroprotectant-Producing Desiccation-Tolerant Microorganism.</title>
        <authorList>
            <person name="Manzanera M."/>
            <person name="Santa-Cruz-Calvo L."/>
            <person name="Vilchez J.I."/>
            <person name="Garcia-Fontana C."/>
            <person name="Silva-Castro G.A."/>
            <person name="Calvo C."/>
            <person name="Gonzalez-Lopez J."/>
        </authorList>
    </citation>
    <scope>NUCLEOTIDE SEQUENCE [LARGE SCALE GENOMIC DNA]</scope>
    <source>
        <strain evidence="3">4J27</strain>
    </source>
</reference>
<feature type="domain" description="Bacterial bifunctional deaminase-reductase C-terminal" evidence="1">
    <location>
        <begin position="2"/>
        <end position="173"/>
    </location>
</feature>
<dbReference type="InterPro" id="IPR024072">
    <property type="entry name" value="DHFR-like_dom_sf"/>
</dbReference>
<accession>A0A024GX89</accession>
<name>A0A024GX89_9MICC</name>
<gene>
    <name evidence="2" type="ORF">ARTSIC4J27_171</name>
</gene>
<evidence type="ECO:0000313" key="3">
    <source>
        <dbReference type="Proteomes" id="UP000035722"/>
    </source>
</evidence>
<dbReference type="Proteomes" id="UP000035722">
    <property type="component" value="Unassembled WGS sequence"/>
</dbReference>
<keyword evidence="3" id="KW-1185">Reference proteome</keyword>
<dbReference type="OrthoDB" id="195113at2"/>
<dbReference type="RefSeq" id="WP_050053327.1">
    <property type="nucleotide sequence ID" value="NZ_CAQI01000025.1"/>
</dbReference>
<sequence>MRTVTYGAACSLDGYIAGSGGAIDWLHFSHDVAEVMAEYWSTVDAVLMGRKTWEFAAAQGMGGESASNEGTGIPDVATYIFSRTLTEPPPGVKLVPADAVGFVRQLKEQPGKGICLMGGAELASPFFEAGIIDQISLNVHPVLLGSGAPFFPPQPRRTTLELEESRVLGGGCVLMNYRVRH</sequence>
<organism evidence="2 3">
    <name type="scientific">Pseudarthrobacter siccitolerans</name>
    <dbReference type="NCBI Taxonomy" id="861266"/>
    <lineage>
        <taxon>Bacteria</taxon>
        <taxon>Bacillati</taxon>
        <taxon>Actinomycetota</taxon>
        <taxon>Actinomycetes</taxon>
        <taxon>Micrococcales</taxon>
        <taxon>Micrococcaceae</taxon>
        <taxon>Pseudarthrobacter</taxon>
    </lineage>
</organism>
<dbReference type="Pfam" id="PF01872">
    <property type="entry name" value="RibD_C"/>
    <property type="match status" value="1"/>
</dbReference>
<dbReference type="InterPro" id="IPR050765">
    <property type="entry name" value="Riboflavin_Biosynth_HTPR"/>
</dbReference>
<dbReference type="AlphaFoldDB" id="A0A024GX89"/>
<evidence type="ECO:0000259" key="1">
    <source>
        <dbReference type="Pfam" id="PF01872"/>
    </source>
</evidence>
<proteinExistence type="predicted"/>
<dbReference type="EMBL" id="CAQI01000025">
    <property type="protein sequence ID" value="CCQ44247.1"/>
    <property type="molecule type" value="Genomic_DNA"/>
</dbReference>
<dbReference type="InterPro" id="IPR002734">
    <property type="entry name" value="RibDG_C"/>
</dbReference>
<dbReference type="STRING" id="861266.ARTSIC4J27_171"/>
<comment type="caution">
    <text evidence="2">The sequence shown here is derived from an EMBL/GenBank/DDBJ whole genome shotgun (WGS) entry which is preliminary data.</text>
</comment>
<protein>
    <submittedName>
        <fullName evidence="2">RibD C-terminal domain protein</fullName>
    </submittedName>
</protein>
<dbReference type="SUPFAM" id="SSF53597">
    <property type="entry name" value="Dihydrofolate reductase-like"/>
    <property type="match status" value="1"/>
</dbReference>
<dbReference type="GO" id="GO:0009231">
    <property type="term" value="P:riboflavin biosynthetic process"/>
    <property type="evidence" value="ECO:0007669"/>
    <property type="project" value="InterPro"/>
</dbReference>